<comment type="similarity">
    <text evidence="1">Belongs to the short-chain dehydrogenases/reductases (SDR) family.</text>
</comment>
<gene>
    <name evidence="3" type="ORF">LTR82_013560</name>
</gene>
<comment type="caution">
    <text evidence="3">The sequence shown here is derived from an EMBL/GenBank/DDBJ whole genome shotgun (WGS) entry which is preliminary data.</text>
</comment>
<evidence type="ECO:0000256" key="2">
    <source>
        <dbReference type="ARBA" id="ARBA00023002"/>
    </source>
</evidence>
<dbReference type="AlphaFoldDB" id="A0AAN6J8I5"/>
<dbReference type="PANTHER" id="PTHR43008">
    <property type="entry name" value="BENZIL REDUCTASE"/>
    <property type="match status" value="1"/>
</dbReference>
<keyword evidence="2" id="KW-0560">Oxidoreductase</keyword>
<dbReference type="GO" id="GO:0016616">
    <property type="term" value="F:oxidoreductase activity, acting on the CH-OH group of donors, NAD or NADP as acceptor"/>
    <property type="evidence" value="ECO:0007669"/>
    <property type="project" value="UniProtKB-ARBA"/>
</dbReference>
<dbReference type="Pfam" id="PF00106">
    <property type="entry name" value="adh_short"/>
    <property type="match status" value="1"/>
</dbReference>
<proteinExistence type="inferred from homology"/>
<reference evidence="3" key="1">
    <citation type="submission" date="2021-12" db="EMBL/GenBank/DDBJ databases">
        <title>Black yeast isolated from Biological Soil Crust.</title>
        <authorList>
            <person name="Kurbessoian T."/>
        </authorList>
    </citation>
    <scope>NUCLEOTIDE SEQUENCE</scope>
    <source>
        <strain evidence="3">CCFEE 5208</strain>
    </source>
</reference>
<name>A0AAN6J8I5_9PEZI</name>
<evidence type="ECO:0000256" key="1">
    <source>
        <dbReference type="ARBA" id="ARBA00006484"/>
    </source>
</evidence>
<sequence length="309" mass="33988">MITLPEHWGVRFTPTVHTHAEGPTDPRKNKLHPKFVVVVTGAGKGLGYHIALAYAQAGAHGVVIASRTKSDLLRLEEEIRSTAPDSIVLVQTCDTQSDDDVKRLADATKATFGRLDVVVANAGIISKYLEGPDGKQRLPIGVVEDTDFDRVINTNFMGSYRVAKHFVPQLVDTKDGPQAFVCITSLAALTTSSDLTPIAYNLSKIGNNRMVQHIHNDHKKDGVQAFAVHPGAVLTPQTEMHHTTQLGVGWTELLTDDVKLCGGFLTWLTREKREWLSGRYLSAAWDIDELTAMKDEIVEGDKLVMRMVV</sequence>
<dbReference type="PANTHER" id="PTHR43008:SF7">
    <property type="entry name" value="SHORT CHAIN DEHYDROGENASE_REDUCTASE (AFU_ORTHOLOGUE AFUA_2G00830)"/>
    <property type="match status" value="1"/>
</dbReference>
<protein>
    <recommendedName>
        <fullName evidence="5">NAD(P)-binding protein</fullName>
    </recommendedName>
</protein>
<dbReference type="PRINTS" id="PR00081">
    <property type="entry name" value="GDHRDH"/>
</dbReference>
<dbReference type="InterPro" id="IPR036291">
    <property type="entry name" value="NAD(P)-bd_dom_sf"/>
</dbReference>
<accession>A0AAN6J8I5</accession>
<dbReference type="CDD" id="cd05233">
    <property type="entry name" value="SDR_c"/>
    <property type="match status" value="1"/>
</dbReference>
<dbReference type="Proteomes" id="UP001168146">
    <property type="component" value="Unassembled WGS sequence"/>
</dbReference>
<evidence type="ECO:0000313" key="4">
    <source>
        <dbReference type="Proteomes" id="UP001168146"/>
    </source>
</evidence>
<dbReference type="EMBL" id="JASUXU010000060">
    <property type="protein sequence ID" value="KAK0313326.1"/>
    <property type="molecule type" value="Genomic_DNA"/>
</dbReference>
<dbReference type="SUPFAM" id="SSF51735">
    <property type="entry name" value="NAD(P)-binding Rossmann-fold domains"/>
    <property type="match status" value="1"/>
</dbReference>
<evidence type="ECO:0008006" key="5">
    <source>
        <dbReference type="Google" id="ProtNLM"/>
    </source>
</evidence>
<evidence type="ECO:0000313" key="3">
    <source>
        <dbReference type="EMBL" id="KAK0313326.1"/>
    </source>
</evidence>
<dbReference type="Gene3D" id="3.40.50.720">
    <property type="entry name" value="NAD(P)-binding Rossmann-like Domain"/>
    <property type="match status" value="1"/>
</dbReference>
<dbReference type="InterPro" id="IPR002347">
    <property type="entry name" value="SDR_fam"/>
</dbReference>
<organism evidence="3 4">
    <name type="scientific">Friedmanniomyces endolithicus</name>
    <dbReference type="NCBI Taxonomy" id="329885"/>
    <lineage>
        <taxon>Eukaryota</taxon>
        <taxon>Fungi</taxon>
        <taxon>Dikarya</taxon>
        <taxon>Ascomycota</taxon>
        <taxon>Pezizomycotina</taxon>
        <taxon>Dothideomycetes</taxon>
        <taxon>Dothideomycetidae</taxon>
        <taxon>Mycosphaerellales</taxon>
        <taxon>Teratosphaeriaceae</taxon>
        <taxon>Friedmanniomyces</taxon>
    </lineage>
</organism>
<dbReference type="GO" id="GO:0050664">
    <property type="term" value="F:oxidoreductase activity, acting on NAD(P)H, oxygen as acceptor"/>
    <property type="evidence" value="ECO:0007669"/>
    <property type="project" value="TreeGrafter"/>
</dbReference>